<evidence type="ECO:0000256" key="1">
    <source>
        <dbReference type="SAM" id="MobiDB-lite"/>
    </source>
</evidence>
<comment type="caution">
    <text evidence="2">The sequence shown here is derived from an EMBL/GenBank/DDBJ whole genome shotgun (WGS) entry which is preliminary data.</text>
</comment>
<reference evidence="2 3" key="1">
    <citation type="journal article" date="2014" name="Agronomy (Basel)">
        <title>A Draft Genome Sequence for Ensete ventricosum, the Drought-Tolerant Tree Against Hunger.</title>
        <authorList>
            <person name="Harrison J."/>
            <person name="Moore K.A."/>
            <person name="Paszkiewicz K."/>
            <person name="Jones T."/>
            <person name="Grant M."/>
            <person name="Ambacheew D."/>
            <person name="Muzemil S."/>
            <person name="Studholme D.J."/>
        </authorList>
    </citation>
    <scope>NUCLEOTIDE SEQUENCE [LARGE SCALE GENOMIC DNA]</scope>
</reference>
<accession>A0A426YXG7</accession>
<proteinExistence type="predicted"/>
<evidence type="ECO:0000313" key="2">
    <source>
        <dbReference type="EMBL" id="RRT56429.1"/>
    </source>
</evidence>
<evidence type="ECO:0000313" key="3">
    <source>
        <dbReference type="Proteomes" id="UP000287651"/>
    </source>
</evidence>
<feature type="region of interest" description="Disordered" evidence="1">
    <location>
        <begin position="54"/>
        <end position="76"/>
    </location>
</feature>
<name>A0A426YXG7_ENSVE</name>
<sequence length="76" mass="8205">MGNSATRKERDSDGQRLHGYRRRCRQGRTTTVGNDEGCGRGQWCSYVVGEAAIEEKGSGDKQGQQEAKKAKGGGSD</sequence>
<dbReference type="AlphaFoldDB" id="A0A426YXG7"/>
<feature type="region of interest" description="Disordered" evidence="1">
    <location>
        <begin position="1"/>
        <end position="34"/>
    </location>
</feature>
<protein>
    <submittedName>
        <fullName evidence="2">Uncharacterized protein</fullName>
    </submittedName>
</protein>
<feature type="compositionally biased region" description="Basic and acidic residues" evidence="1">
    <location>
        <begin position="1"/>
        <end position="16"/>
    </location>
</feature>
<dbReference type="EMBL" id="AMZH03009642">
    <property type="protein sequence ID" value="RRT56429.1"/>
    <property type="molecule type" value="Genomic_DNA"/>
</dbReference>
<gene>
    <name evidence="2" type="ORF">B296_00018241</name>
</gene>
<dbReference type="Proteomes" id="UP000287651">
    <property type="component" value="Unassembled WGS sequence"/>
</dbReference>
<organism evidence="2 3">
    <name type="scientific">Ensete ventricosum</name>
    <name type="common">Abyssinian banana</name>
    <name type="synonym">Musa ensete</name>
    <dbReference type="NCBI Taxonomy" id="4639"/>
    <lineage>
        <taxon>Eukaryota</taxon>
        <taxon>Viridiplantae</taxon>
        <taxon>Streptophyta</taxon>
        <taxon>Embryophyta</taxon>
        <taxon>Tracheophyta</taxon>
        <taxon>Spermatophyta</taxon>
        <taxon>Magnoliopsida</taxon>
        <taxon>Liliopsida</taxon>
        <taxon>Zingiberales</taxon>
        <taxon>Musaceae</taxon>
        <taxon>Ensete</taxon>
    </lineage>
</organism>